<dbReference type="EMBL" id="QGNW01001306">
    <property type="protein sequence ID" value="RVW46193.1"/>
    <property type="molecule type" value="Genomic_DNA"/>
</dbReference>
<dbReference type="Gene3D" id="3.30.420.10">
    <property type="entry name" value="Ribonuclease H-like superfamily/Ribonuclease H"/>
    <property type="match status" value="1"/>
</dbReference>
<dbReference type="PANTHER" id="PTHR35046">
    <property type="entry name" value="ZINC KNUCKLE (CCHC-TYPE) FAMILY PROTEIN"/>
    <property type="match status" value="1"/>
</dbReference>
<proteinExistence type="predicted"/>
<dbReference type="SUPFAM" id="SSF53098">
    <property type="entry name" value="Ribonuclease H-like"/>
    <property type="match status" value="1"/>
</dbReference>
<evidence type="ECO:0000313" key="3">
    <source>
        <dbReference type="Proteomes" id="UP000288805"/>
    </source>
</evidence>
<dbReference type="GO" id="GO:0003676">
    <property type="term" value="F:nucleic acid binding"/>
    <property type="evidence" value="ECO:0007669"/>
    <property type="project" value="InterPro"/>
</dbReference>
<dbReference type="PANTHER" id="PTHR35046:SF26">
    <property type="entry name" value="RNA-DIRECTED DNA POLYMERASE"/>
    <property type="match status" value="1"/>
</dbReference>
<organism evidence="2 3">
    <name type="scientific">Vitis vinifera</name>
    <name type="common">Grape</name>
    <dbReference type="NCBI Taxonomy" id="29760"/>
    <lineage>
        <taxon>Eukaryota</taxon>
        <taxon>Viridiplantae</taxon>
        <taxon>Streptophyta</taxon>
        <taxon>Embryophyta</taxon>
        <taxon>Tracheophyta</taxon>
        <taxon>Spermatophyta</taxon>
        <taxon>Magnoliopsida</taxon>
        <taxon>eudicotyledons</taxon>
        <taxon>Gunneridae</taxon>
        <taxon>Pentapetalae</taxon>
        <taxon>rosids</taxon>
        <taxon>Vitales</taxon>
        <taxon>Vitaceae</taxon>
        <taxon>Viteae</taxon>
        <taxon>Vitis</taxon>
    </lineage>
</organism>
<protein>
    <recommendedName>
        <fullName evidence="1">Integrase zinc-binding domain-containing protein</fullName>
    </recommendedName>
</protein>
<evidence type="ECO:0000313" key="2">
    <source>
        <dbReference type="EMBL" id="RVW46193.1"/>
    </source>
</evidence>
<dbReference type="Gene3D" id="1.10.340.70">
    <property type="match status" value="1"/>
</dbReference>
<evidence type="ECO:0000259" key="1">
    <source>
        <dbReference type="Pfam" id="PF17921"/>
    </source>
</evidence>
<name>A0A438EEV3_VITVI</name>
<dbReference type="AlphaFoldDB" id="A0A438EEV3"/>
<dbReference type="InterPro" id="IPR036397">
    <property type="entry name" value="RNaseH_sf"/>
</dbReference>
<accession>A0A438EEV3</accession>
<dbReference type="InterPro" id="IPR012337">
    <property type="entry name" value="RNaseH-like_sf"/>
</dbReference>
<comment type="caution">
    <text evidence="2">The sequence shown here is derived from an EMBL/GenBank/DDBJ whole genome shotgun (WGS) entry which is preliminary data.</text>
</comment>
<gene>
    <name evidence="2" type="ORF">CK203_086669</name>
</gene>
<dbReference type="Proteomes" id="UP000288805">
    <property type="component" value="Unassembled WGS sequence"/>
</dbReference>
<feature type="domain" description="Integrase zinc-binding" evidence="1">
    <location>
        <begin position="44"/>
        <end position="78"/>
    </location>
</feature>
<dbReference type="Pfam" id="PF17921">
    <property type="entry name" value="Integrase_H2C2"/>
    <property type="match status" value="1"/>
</dbReference>
<dbReference type="InterPro" id="IPR041588">
    <property type="entry name" value="Integrase_H2C2"/>
</dbReference>
<sequence>MPTTTIGIEELKHWYDNDADFGDVYSSLLSGSKATCIDLQILEGRMGGHFERDKTIALVEYRFFWPSLKKDVWKVINNVEHVNFSKMAHFIPCKKASDASYVAALFFKEVVRLHGLPQSIAFYCDVKFISYFWKTLWAKLVLVMLLRCIVRDQLRNWDNVLPQAEFAFNSSTNRTTGQDGDAFARHYEIYMKSPIFNVEDLYIYHGHHNDVSEELDLQLPPTLSPRPEIEYVLDDQLVSTRQSGYQNFLVKWRSKPHS</sequence>
<reference evidence="2 3" key="1">
    <citation type="journal article" date="2018" name="PLoS Genet.">
        <title>Population sequencing reveals clonal diversity and ancestral inbreeding in the grapevine cultivar Chardonnay.</title>
        <authorList>
            <person name="Roach M.J."/>
            <person name="Johnson D.L."/>
            <person name="Bohlmann J."/>
            <person name="van Vuuren H.J."/>
            <person name="Jones S.J."/>
            <person name="Pretorius I.S."/>
            <person name="Schmidt S.A."/>
            <person name="Borneman A.R."/>
        </authorList>
    </citation>
    <scope>NUCLEOTIDE SEQUENCE [LARGE SCALE GENOMIC DNA]</scope>
    <source>
        <strain evidence="3">cv. Chardonnay</strain>
        <tissue evidence="2">Leaf</tissue>
    </source>
</reference>